<dbReference type="Proteomes" id="UP000887580">
    <property type="component" value="Unplaced"/>
</dbReference>
<evidence type="ECO:0000313" key="2">
    <source>
        <dbReference type="WBParaSite" id="PS1159_v2.g11236.t1"/>
    </source>
</evidence>
<proteinExistence type="predicted"/>
<reference evidence="2" key="1">
    <citation type="submission" date="2022-11" db="UniProtKB">
        <authorList>
            <consortium name="WormBaseParasite"/>
        </authorList>
    </citation>
    <scope>IDENTIFICATION</scope>
</reference>
<accession>A0AC35EVX0</accession>
<sequence>MSTKRNKALNPEASLKSMIKSGNDLLDNLKFEEALTKFKEAEKYMSQNFPTDNTKKRQLELQIDQGILCGSSFDYVNELIEKYKSKTMDLKMEQEFSYAVANALIYTKKFEQATEYLTKSMNFLEQFPKKDDDYEIKKAQLYGLWIEVAVNEKNKAKTIEYLEFAFGCKNVEKRDPSLYFFLLGCKRKHVEREEKKALSLK</sequence>
<evidence type="ECO:0000313" key="1">
    <source>
        <dbReference type="Proteomes" id="UP000887580"/>
    </source>
</evidence>
<protein>
    <submittedName>
        <fullName evidence="2">Tetratricopeptide repeat protein</fullName>
    </submittedName>
</protein>
<dbReference type="WBParaSite" id="PS1159_v2.g11236.t1">
    <property type="protein sequence ID" value="PS1159_v2.g11236.t1"/>
    <property type="gene ID" value="PS1159_v2.g11236"/>
</dbReference>
<name>A0AC35EVX0_9BILA</name>
<organism evidence="1 2">
    <name type="scientific">Panagrolaimus sp. PS1159</name>
    <dbReference type="NCBI Taxonomy" id="55785"/>
    <lineage>
        <taxon>Eukaryota</taxon>
        <taxon>Metazoa</taxon>
        <taxon>Ecdysozoa</taxon>
        <taxon>Nematoda</taxon>
        <taxon>Chromadorea</taxon>
        <taxon>Rhabditida</taxon>
        <taxon>Tylenchina</taxon>
        <taxon>Panagrolaimomorpha</taxon>
        <taxon>Panagrolaimoidea</taxon>
        <taxon>Panagrolaimidae</taxon>
        <taxon>Panagrolaimus</taxon>
    </lineage>
</organism>